<dbReference type="EMBL" id="CP032157">
    <property type="protein sequence ID" value="AXY73300.1"/>
    <property type="molecule type" value="Genomic_DNA"/>
</dbReference>
<feature type="domain" description="Response regulatory" evidence="2">
    <location>
        <begin position="5"/>
        <end position="116"/>
    </location>
</feature>
<dbReference type="Pfam" id="PF04397">
    <property type="entry name" value="LytTR"/>
    <property type="match status" value="1"/>
</dbReference>
<dbReference type="RefSeq" id="WP_119049138.1">
    <property type="nucleotide sequence ID" value="NZ_CP032157.1"/>
</dbReference>
<accession>A0A3B7MJK0</accession>
<dbReference type="AlphaFoldDB" id="A0A3B7MJK0"/>
<feature type="modified residue" description="4-aspartylphosphate" evidence="1">
    <location>
        <position position="56"/>
    </location>
</feature>
<dbReference type="PANTHER" id="PTHR37299:SF1">
    <property type="entry name" value="STAGE 0 SPORULATION PROTEIN A HOMOLOG"/>
    <property type="match status" value="1"/>
</dbReference>
<gene>
    <name evidence="4" type="ORF">D3H65_04590</name>
</gene>
<dbReference type="PANTHER" id="PTHR37299">
    <property type="entry name" value="TRANSCRIPTIONAL REGULATOR-RELATED"/>
    <property type="match status" value="1"/>
</dbReference>
<dbReference type="InterPro" id="IPR046947">
    <property type="entry name" value="LytR-like"/>
</dbReference>
<dbReference type="KEGG" id="pseg:D3H65_04590"/>
<dbReference type="Proteomes" id="UP000263900">
    <property type="component" value="Chromosome"/>
</dbReference>
<keyword evidence="1" id="KW-0597">Phosphoprotein</keyword>
<keyword evidence="4" id="KW-0238">DNA-binding</keyword>
<dbReference type="PROSITE" id="PS50110">
    <property type="entry name" value="RESPONSE_REGULATORY"/>
    <property type="match status" value="1"/>
</dbReference>
<dbReference type="SMART" id="SM00850">
    <property type="entry name" value="LytTR"/>
    <property type="match status" value="1"/>
</dbReference>
<name>A0A3B7MJK0_9BACT</name>
<dbReference type="OrthoDB" id="9787344at2"/>
<evidence type="ECO:0000313" key="4">
    <source>
        <dbReference type="EMBL" id="AXY73300.1"/>
    </source>
</evidence>
<evidence type="ECO:0000313" key="5">
    <source>
        <dbReference type="Proteomes" id="UP000263900"/>
    </source>
</evidence>
<sequence>MRKLRCIIVDDEPIARKIMLEFVEQVPFLEPAGQFENALKAEAWLQGNKADIMFLDIEMPKRSGLDYLKQSAITPLVILTTAFPQYALDGYELDIVDYLLKPVAFNRFLKAVQKAKEFAELRDAATPQTIPSWIFVRSEKRIEKIELKDILYIESLGNYVNIFTDNKRILAYLTLKGLESQLPAPEFLKIHQSYLVNCSRIEAIEGNTVVIKDKTIPVSRNYRDALMQLVEQRLLKR</sequence>
<dbReference type="InterPro" id="IPR001789">
    <property type="entry name" value="Sig_transdc_resp-reg_receiver"/>
</dbReference>
<evidence type="ECO:0000256" key="1">
    <source>
        <dbReference type="PROSITE-ProRule" id="PRU00169"/>
    </source>
</evidence>
<dbReference type="SMART" id="SM00448">
    <property type="entry name" value="REC"/>
    <property type="match status" value="1"/>
</dbReference>
<keyword evidence="5" id="KW-1185">Reference proteome</keyword>
<dbReference type="PROSITE" id="PS50930">
    <property type="entry name" value="HTH_LYTTR"/>
    <property type="match status" value="1"/>
</dbReference>
<protein>
    <submittedName>
        <fullName evidence="4">DNA-binding response regulator</fullName>
    </submittedName>
</protein>
<proteinExistence type="predicted"/>
<dbReference type="Gene3D" id="3.40.50.2300">
    <property type="match status" value="1"/>
</dbReference>
<dbReference type="InterPro" id="IPR007492">
    <property type="entry name" value="LytTR_DNA-bd_dom"/>
</dbReference>
<evidence type="ECO:0000259" key="2">
    <source>
        <dbReference type="PROSITE" id="PS50110"/>
    </source>
</evidence>
<evidence type="ECO:0000259" key="3">
    <source>
        <dbReference type="PROSITE" id="PS50930"/>
    </source>
</evidence>
<dbReference type="GO" id="GO:0003677">
    <property type="term" value="F:DNA binding"/>
    <property type="evidence" value="ECO:0007669"/>
    <property type="project" value="UniProtKB-KW"/>
</dbReference>
<dbReference type="GO" id="GO:0000156">
    <property type="term" value="F:phosphorelay response regulator activity"/>
    <property type="evidence" value="ECO:0007669"/>
    <property type="project" value="InterPro"/>
</dbReference>
<feature type="domain" description="HTH LytTR-type" evidence="3">
    <location>
        <begin position="134"/>
        <end position="232"/>
    </location>
</feature>
<organism evidence="4 5">
    <name type="scientific">Paraflavitalea soli</name>
    <dbReference type="NCBI Taxonomy" id="2315862"/>
    <lineage>
        <taxon>Bacteria</taxon>
        <taxon>Pseudomonadati</taxon>
        <taxon>Bacteroidota</taxon>
        <taxon>Chitinophagia</taxon>
        <taxon>Chitinophagales</taxon>
        <taxon>Chitinophagaceae</taxon>
        <taxon>Paraflavitalea</taxon>
    </lineage>
</organism>
<dbReference type="Pfam" id="PF00072">
    <property type="entry name" value="Response_reg"/>
    <property type="match status" value="1"/>
</dbReference>
<dbReference type="InterPro" id="IPR011006">
    <property type="entry name" value="CheY-like_superfamily"/>
</dbReference>
<reference evidence="4 5" key="1">
    <citation type="submission" date="2018-09" db="EMBL/GenBank/DDBJ databases">
        <title>Genome sequencing of strain 6GH32-13.</title>
        <authorList>
            <person name="Weon H.-Y."/>
            <person name="Heo J."/>
            <person name="Kwon S.-W."/>
        </authorList>
    </citation>
    <scope>NUCLEOTIDE SEQUENCE [LARGE SCALE GENOMIC DNA]</scope>
    <source>
        <strain evidence="4 5">5GH32-13</strain>
    </source>
</reference>
<dbReference type="SUPFAM" id="SSF52172">
    <property type="entry name" value="CheY-like"/>
    <property type="match status" value="1"/>
</dbReference>
<dbReference type="Gene3D" id="2.40.50.1020">
    <property type="entry name" value="LytTr DNA-binding domain"/>
    <property type="match status" value="1"/>
</dbReference>